<dbReference type="SUPFAM" id="SSF81301">
    <property type="entry name" value="Nucleotidyltransferase"/>
    <property type="match status" value="1"/>
</dbReference>
<dbReference type="SUPFAM" id="SSF81271">
    <property type="entry name" value="TGS-like"/>
    <property type="match status" value="1"/>
</dbReference>
<dbReference type="InterPro" id="IPR043519">
    <property type="entry name" value="NT_sf"/>
</dbReference>
<dbReference type="GO" id="GO:0005886">
    <property type="term" value="C:plasma membrane"/>
    <property type="evidence" value="ECO:0007669"/>
    <property type="project" value="TreeGrafter"/>
</dbReference>
<dbReference type="SMART" id="SM00954">
    <property type="entry name" value="RelA_SpoT"/>
    <property type="match status" value="1"/>
</dbReference>
<keyword evidence="3" id="KW-0808">Transferase</keyword>
<dbReference type="SUPFAM" id="SSF109604">
    <property type="entry name" value="HD-domain/PDEase-like"/>
    <property type="match status" value="1"/>
</dbReference>
<dbReference type="GO" id="GO:0016301">
    <property type="term" value="F:kinase activity"/>
    <property type="evidence" value="ECO:0007669"/>
    <property type="project" value="UniProtKB-KW"/>
</dbReference>
<evidence type="ECO:0000259" key="2">
    <source>
        <dbReference type="PROSITE" id="PS51880"/>
    </source>
</evidence>
<evidence type="ECO:0000256" key="1">
    <source>
        <dbReference type="RuleBase" id="RU003847"/>
    </source>
</evidence>
<keyword evidence="3" id="KW-0418">Kinase</keyword>
<dbReference type="Gene3D" id="3.30.460.10">
    <property type="entry name" value="Beta Polymerase, domain 2"/>
    <property type="match status" value="1"/>
</dbReference>
<dbReference type="PANTHER" id="PTHR21262:SF31">
    <property type="entry name" value="GTP PYROPHOSPHOKINASE"/>
    <property type="match status" value="1"/>
</dbReference>
<proteinExistence type="inferred from homology"/>
<dbReference type="InterPro" id="IPR004811">
    <property type="entry name" value="RelA/Spo_fam"/>
</dbReference>
<protein>
    <submittedName>
        <fullName evidence="3">GTP pyrophosphokinase</fullName>
    </submittedName>
</protein>
<dbReference type="GO" id="GO:0015969">
    <property type="term" value="P:guanosine tetraphosphate metabolic process"/>
    <property type="evidence" value="ECO:0007669"/>
    <property type="project" value="InterPro"/>
</dbReference>
<dbReference type="InterPro" id="IPR033655">
    <property type="entry name" value="TGS_RelA/SpoT"/>
</dbReference>
<name>W2C8R5_9BACT</name>
<dbReference type="InterPro" id="IPR007685">
    <property type="entry name" value="RelA_SpoT"/>
</dbReference>
<organism evidence="3 4">
    <name type="scientific">Tannerella sp. oral taxon BU063 isolate Cell 2</name>
    <dbReference type="NCBI Taxonomy" id="1411148"/>
    <lineage>
        <taxon>Bacteria</taxon>
        <taxon>Pseudomonadati</taxon>
        <taxon>Bacteroidota</taxon>
        <taxon>Bacteroidia</taxon>
        <taxon>Bacteroidales</taxon>
        <taxon>Tannerellaceae</taxon>
        <taxon>Tannerella</taxon>
    </lineage>
</organism>
<dbReference type="Proteomes" id="UP000018837">
    <property type="component" value="Unassembled WGS sequence"/>
</dbReference>
<dbReference type="NCBIfam" id="TIGR00691">
    <property type="entry name" value="spoT_relA"/>
    <property type="match status" value="1"/>
</dbReference>
<dbReference type="CDD" id="cd01668">
    <property type="entry name" value="TGS_RSH"/>
    <property type="match status" value="1"/>
</dbReference>
<dbReference type="PROSITE" id="PS51880">
    <property type="entry name" value="TGS"/>
    <property type="match status" value="1"/>
</dbReference>
<dbReference type="Gene3D" id="3.30.70.260">
    <property type="match status" value="1"/>
</dbReference>
<comment type="function">
    <text evidence="1">In eubacteria ppGpp (guanosine 3'-diphosphate 5'-diphosphate) is a mediator of the stringent response that coordinates a variety of cellular activities in response to changes in nutritional abundance.</text>
</comment>
<feature type="domain" description="TGS" evidence="2">
    <location>
        <begin position="406"/>
        <end position="467"/>
    </location>
</feature>
<dbReference type="Pfam" id="PF13291">
    <property type="entry name" value="ACT_4"/>
    <property type="match status" value="1"/>
</dbReference>
<accession>W2C8R5</accession>
<dbReference type="CDD" id="cd00077">
    <property type="entry name" value="HDc"/>
    <property type="match status" value="1"/>
</dbReference>
<dbReference type="PANTHER" id="PTHR21262">
    <property type="entry name" value="GUANOSINE-3',5'-BIS DIPHOSPHATE 3'-PYROPHOSPHOHYDROLASE"/>
    <property type="match status" value="1"/>
</dbReference>
<dbReference type="PATRIC" id="fig|1411148.3.peg.160"/>
<dbReference type="Pfam" id="PF04607">
    <property type="entry name" value="RelA_SpoT"/>
    <property type="match status" value="1"/>
</dbReference>
<dbReference type="InterPro" id="IPR012676">
    <property type="entry name" value="TGS-like"/>
</dbReference>
<evidence type="ECO:0000313" key="3">
    <source>
        <dbReference type="EMBL" id="ETK02866.1"/>
    </source>
</evidence>
<comment type="similarity">
    <text evidence="1">Belongs to the relA/spoT family.</text>
</comment>
<reference evidence="3 4" key="1">
    <citation type="submission" date="2013-11" db="EMBL/GenBank/DDBJ databases">
        <title>Single cell genomics of uncultured Tannerella BU063 (oral taxon 286).</title>
        <authorList>
            <person name="Beall C.J."/>
            <person name="Campbell A.G."/>
            <person name="Griffen A.L."/>
            <person name="Podar M."/>
            <person name="Leys E.J."/>
        </authorList>
    </citation>
    <scope>NUCLEOTIDE SEQUENCE [LARGE SCALE GENOMIC DNA]</scope>
    <source>
        <strain evidence="3">Cell 2</strain>
    </source>
</reference>
<dbReference type="InterPro" id="IPR012675">
    <property type="entry name" value="Beta-grasp_dom_sf"/>
</dbReference>
<dbReference type="CDD" id="cd05399">
    <property type="entry name" value="NT_Rel-Spo_like"/>
    <property type="match status" value="1"/>
</dbReference>
<dbReference type="InterPro" id="IPR002912">
    <property type="entry name" value="ACT_dom"/>
</dbReference>
<dbReference type="Pfam" id="PF13328">
    <property type="entry name" value="HD_4"/>
    <property type="match status" value="1"/>
</dbReference>
<dbReference type="InterPro" id="IPR003607">
    <property type="entry name" value="HD/PDEase_dom"/>
</dbReference>
<evidence type="ECO:0000313" key="4">
    <source>
        <dbReference type="Proteomes" id="UP000018837"/>
    </source>
</evidence>
<dbReference type="EMBL" id="AYUF01000294">
    <property type="protein sequence ID" value="ETK02866.1"/>
    <property type="molecule type" value="Genomic_DNA"/>
</dbReference>
<comment type="caution">
    <text evidence="3">The sequence shown here is derived from an EMBL/GenBank/DDBJ whole genome shotgun (WGS) entry which is preliminary data.</text>
</comment>
<dbReference type="SMART" id="SM00471">
    <property type="entry name" value="HDc"/>
    <property type="match status" value="1"/>
</dbReference>
<sequence>MNAQDDRPESENQMIQDEFNRLIDDYCHSNHRRKIERITKAFNFANQAHKGVRRRSGEPYIMHPLAVARIVCNEMGLGSTSICCALLHDVVEDTEYTVENIRDMFDDKIAQIVDGLTKISGVVFDEHASAQAENFRKLLLTMSSDIRVILIKLADRLHNMRTLSSMLPAKQYKIAGETLYLYAPLAHRLGLFAIKTELENLSFKYEHPREYELINQKLAATEGARNRLFEHFAKPVDEKLQAMGLHYEMRARVKSAFSIWNKMNAKSVPFEDIYDIFAVRIVFEPKEGIDEKNLCWDIYSAITDIYRIRPDRLRDWVSRPKSNGYQALHLTVMGPDGQWIEIQIRSRRMDEIAEKGFAAHWKYKEKHVEEDTELDKWLATITEILENPNPDSLDFLDTVKMNLFSSEIFVFTPKGELKTLPQGATALDFAYALHSDVGDTCIGAKVNHRLVPLSHKLSSGDQVEVLTSRSQKPSADWLAFVVTAKARSKVEAYLKRVRREASKAGEAKLLAALHKSGFEAPASSLLDKIAVYYGFPTRDGLFYAIEKGEVTLPDNLKKIVQEKTDNVLFKYLKQALRMGKKREMMTILPTPAGPKKELPKFDRKKPYYLCEDEFNRNYVIAGCCKPIPGDEALGFINDDGNVVVHKISCPIALRLKSSFGERILSTVWSNHINTSFEATLEVKGIDSIGLLNTITRTISESFNVNITKLTIEAKDGVFEGKIKMMVHNVEDIQNICVTLAKNTHIKSVARVAD</sequence>
<dbReference type="InterPro" id="IPR004095">
    <property type="entry name" value="TGS"/>
</dbReference>
<dbReference type="Pfam" id="PF02824">
    <property type="entry name" value="TGS"/>
    <property type="match status" value="1"/>
</dbReference>
<dbReference type="AlphaFoldDB" id="W2C8R5"/>
<gene>
    <name evidence="3" type="ORF">N425_01885</name>
</gene>
<dbReference type="FunFam" id="3.10.20.30:FF:000002">
    <property type="entry name" value="GTP pyrophosphokinase (RelA/SpoT)"/>
    <property type="match status" value="1"/>
</dbReference>
<dbReference type="FunFam" id="1.10.3210.10:FF:000001">
    <property type="entry name" value="GTP pyrophosphokinase RelA"/>
    <property type="match status" value="1"/>
</dbReference>
<dbReference type="Gene3D" id="3.10.20.30">
    <property type="match status" value="1"/>
</dbReference>
<dbReference type="Gene3D" id="1.10.3210.10">
    <property type="entry name" value="Hypothetical protein af1432"/>
    <property type="match status" value="1"/>
</dbReference>